<dbReference type="OrthoDB" id="448250at2759"/>
<evidence type="ECO:0000256" key="6">
    <source>
        <dbReference type="PIRNR" id="PIRNR016013"/>
    </source>
</evidence>
<evidence type="ECO:0000256" key="5">
    <source>
        <dbReference type="ARBA" id="ARBA00023136"/>
    </source>
</evidence>
<dbReference type="InterPro" id="IPR004932">
    <property type="entry name" value="Rer1"/>
</dbReference>
<comment type="similarity">
    <text evidence="2 6">Belongs to the RER1 family.</text>
</comment>
<dbReference type="GO" id="GO:0006621">
    <property type="term" value="P:protein retention in ER lumen"/>
    <property type="evidence" value="ECO:0007669"/>
    <property type="project" value="TreeGrafter"/>
</dbReference>
<organism evidence="8 9">
    <name type="scientific">Cavenderia fasciculata</name>
    <name type="common">Slime mold</name>
    <name type="synonym">Dictyostelium fasciculatum</name>
    <dbReference type="NCBI Taxonomy" id="261658"/>
    <lineage>
        <taxon>Eukaryota</taxon>
        <taxon>Amoebozoa</taxon>
        <taxon>Evosea</taxon>
        <taxon>Eumycetozoa</taxon>
        <taxon>Dictyostelia</taxon>
        <taxon>Acytosteliales</taxon>
        <taxon>Cavenderiaceae</taxon>
        <taxon>Cavenderia</taxon>
    </lineage>
</organism>
<evidence type="ECO:0000313" key="9">
    <source>
        <dbReference type="Proteomes" id="UP000007797"/>
    </source>
</evidence>
<dbReference type="PIRSF" id="PIRSF016013">
    <property type="entry name" value="AtER_Rer1p"/>
    <property type="match status" value="1"/>
</dbReference>
<evidence type="ECO:0000256" key="1">
    <source>
        <dbReference type="ARBA" id="ARBA00004141"/>
    </source>
</evidence>
<dbReference type="PANTHER" id="PTHR10743:SF0">
    <property type="entry name" value="PROTEIN RER1"/>
    <property type="match status" value="1"/>
</dbReference>
<feature type="transmembrane region" description="Helical" evidence="7">
    <location>
        <begin position="117"/>
        <end position="137"/>
    </location>
</feature>
<proteinExistence type="inferred from homology"/>
<comment type="function">
    <text evidence="6">Involved in the retrieval of endoplasmic reticulum membrane proteins from the early Golgi compartment.</text>
</comment>
<keyword evidence="4 7" id="KW-1133">Transmembrane helix</keyword>
<dbReference type="OMA" id="GWYVVCY"/>
<dbReference type="RefSeq" id="XP_004351826.1">
    <property type="nucleotide sequence ID" value="XM_004351774.1"/>
</dbReference>
<dbReference type="Pfam" id="PF03248">
    <property type="entry name" value="Rer1"/>
    <property type="match status" value="1"/>
</dbReference>
<accession>F4Q8T7</accession>
<evidence type="ECO:0000256" key="4">
    <source>
        <dbReference type="ARBA" id="ARBA00022989"/>
    </source>
</evidence>
<keyword evidence="9" id="KW-1185">Reference proteome</keyword>
<dbReference type="PANTHER" id="PTHR10743">
    <property type="entry name" value="PROTEIN RER1"/>
    <property type="match status" value="1"/>
</dbReference>
<dbReference type="GO" id="GO:0000139">
    <property type="term" value="C:Golgi membrane"/>
    <property type="evidence" value="ECO:0007669"/>
    <property type="project" value="TreeGrafter"/>
</dbReference>
<evidence type="ECO:0000256" key="3">
    <source>
        <dbReference type="ARBA" id="ARBA00022692"/>
    </source>
</evidence>
<keyword evidence="3 7" id="KW-0812">Transmembrane</keyword>
<dbReference type="AlphaFoldDB" id="F4Q8T7"/>
<dbReference type="GeneID" id="14867328"/>
<dbReference type="GO" id="GO:0005783">
    <property type="term" value="C:endoplasmic reticulum"/>
    <property type="evidence" value="ECO:0007669"/>
    <property type="project" value="GOC"/>
</dbReference>
<feature type="transmembrane region" description="Helical" evidence="7">
    <location>
        <begin position="143"/>
        <end position="160"/>
    </location>
</feature>
<dbReference type="Proteomes" id="UP000007797">
    <property type="component" value="Unassembled WGS sequence"/>
</dbReference>
<protein>
    <recommendedName>
        <fullName evidence="6">Protein RER1</fullName>
    </recommendedName>
</protein>
<evidence type="ECO:0000313" key="8">
    <source>
        <dbReference type="EMBL" id="EGG15106.1"/>
    </source>
</evidence>
<comment type="subcellular location">
    <subcellularLocation>
        <location evidence="1">Membrane</location>
        <topology evidence="1">Multi-pass membrane protein</topology>
    </subcellularLocation>
</comment>
<dbReference type="KEGG" id="dfa:DFA_09930"/>
<feature type="transmembrane region" description="Helical" evidence="7">
    <location>
        <begin position="37"/>
        <end position="56"/>
    </location>
</feature>
<dbReference type="GO" id="GO:0006890">
    <property type="term" value="P:retrograde vesicle-mediated transport, Golgi to endoplasmic reticulum"/>
    <property type="evidence" value="ECO:0007669"/>
    <property type="project" value="TreeGrafter"/>
</dbReference>
<evidence type="ECO:0000256" key="7">
    <source>
        <dbReference type="SAM" id="Phobius"/>
    </source>
</evidence>
<reference evidence="9" key="1">
    <citation type="journal article" date="2011" name="Genome Res.">
        <title>Phylogeny-wide analysis of social amoeba genomes highlights ancient origins for complex intercellular communication.</title>
        <authorList>
            <person name="Heidel A.J."/>
            <person name="Lawal H.M."/>
            <person name="Felder M."/>
            <person name="Schilde C."/>
            <person name="Helps N.R."/>
            <person name="Tunggal B."/>
            <person name="Rivero F."/>
            <person name="John U."/>
            <person name="Schleicher M."/>
            <person name="Eichinger L."/>
            <person name="Platzer M."/>
            <person name="Noegel A.A."/>
            <person name="Schaap P."/>
            <person name="Gloeckner G."/>
        </authorList>
    </citation>
    <scope>NUCLEOTIDE SEQUENCE [LARGE SCALE GENOMIC DNA]</scope>
    <source>
        <strain evidence="9">SH3</strain>
    </source>
</reference>
<feature type="transmembrane region" description="Helical" evidence="7">
    <location>
        <begin position="62"/>
        <end position="83"/>
    </location>
</feature>
<keyword evidence="5 6" id="KW-0472">Membrane</keyword>
<name>F4Q8T7_CACFS</name>
<sequence length="186" mass="21745">MRSPTTIYEGTPTAPVNLATLKTQVSRKYQNLIERTITFIPQRWIAAGVLFLLYILRISIVGGWYVVTYALSIYLLTQFIAFLSPKWDPDMDDGLNVGLPTKGDEEPKPFVRRLPEFLFWHSIFKALVISLFCTFFPFLNLPVFWPILVIYFIVLFTVTMRTQIRHMIKHKYIPFTVGKKVYNTRD</sequence>
<evidence type="ECO:0000256" key="2">
    <source>
        <dbReference type="ARBA" id="ARBA00006070"/>
    </source>
</evidence>
<gene>
    <name evidence="8" type="primary">rer1</name>
    <name evidence="8" type="ORF">DFA_09930</name>
</gene>
<dbReference type="STRING" id="1054147.F4Q8T7"/>
<dbReference type="EMBL" id="GL883026">
    <property type="protein sequence ID" value="EGG15106.1"/>
    <property type="molecule type" value="Genomic_DNA"/>
</dbReference>